<dbReference type="CDD" id="cd06782">
    <property type="entry name" value="cpPDZ_CPP-like"/>
    <property type="match status" value="1"/>
</dbReference>
<dbReference type="AlphaFoldDB" id="A0A382MDU1"/>
<gene>
    <name evidence="2" type="ORF">METZ01_LOCUS299684</name>
</gene>
<dbReference type="PANTHER" id="PTHR32060">
    <property type="entry name" value="TAIL-SPECIFIC PROTEASE"/>
    <property type="match status" value="1"/>
</dbReference>
<protein>
    <recommendedName>
        <fullName evidence="1">PDZ domain-containing protein</fullName>
    </recommendedName>
</protein>
<dbReference type="SUPFAM" id="SSF50156">
    <property type="entry name" value="PDZ domain-like"/>
    <property type="match status" value="1"/>
</dbReference>
<dbReference type="PROSITE" id="PS50106">
    <property type="entry name" value="PDZ"/>
    <property type="match status" value="1"/>
</dbReference>
<dbReference type="PANTHER" id="PTHR32060:SF22">
    <property type="entry name" value="CARBOXYL-TERMINAL-PROCESSING PEPTIDASE 3, CHLOROPLASTIC"/>
    <property type="match status" value="1"/>
</dbReference>
<evidence type="ECO:0000259" key="1">
    <source>
        <dbReference type="PROSITE" id="PS50106"/>
    </source>
</evidence>
<sequence>MKRLLFLPFLLSFTSAVNAGISDELHMKCLEARDYAGCVRTNKKLSTKKDKKISGIGIRLFLNSDTAELTIQSVINNSPAASAKIQPNDVIIKIDGKSTKGMGITEAVSLIKGPKDKPIRLALLRVNEEGKKEKINVRLVRDTFKVPNNEFIYEGDLRRQLEFFFPENIKQIFPENDYSPNQRKGTSI</sequence>
<dbReference type="GO" id="GO:0004175">
    <property type="term" value="F:endopeptidase activity"/>
    <property type="evidence" value="ECO:0007669"/>
    <property type="project" value="TreeGrafter"/>
</dbReference>
<dbReference type="SMART" id="SM00228">
    <property type="entry name" value="PDZ"/>
    <property type="match status" value="1"/>
</dbReference>
<evidence type="ECO:0000313" key="2">
    <source>
        <dbReference type="EMBL" id="SVC46830.1"/>
    </source>
</evidence>
<dbReference type="InterPro" id="IPR001478">
    <property type="entry name" value="PDZ"/>
</dbReference>
<reference evidence="2" key="1">
    <citation type="submission" date="2018-05" db="EMBL/GenBank/DDBJ databases">
        <authorList>
            <person name="Lanie J.A."/>
            <person name="Ng W.-L."/>
            <person name="Kazmierczak K.M."/>
            <person name="Andrzejewski T.M."/>
            <person name="Davidsen T.M."/>
            <person name="Wayne K.J."/>
            <person name="Tettelin H."/>
            <person name="Glass J.I."/>
            <person name="Rusch D."/>
            <person name="Podicherti R."/>
            <person name="Tsui H.-C.T."/>
            <person name="Winkler M.E."/>
        </authorList>
    </citation>
    <scope>NUCLEOTIDE SEQUENCE</scope>
</reference>
<dbReference type="GO" id="GO:0007165">
    <property type="term" value="P:signal transduction"/>
    <property type="evidence" value="ECO:0007669"/>
    <property type="project" value="TreeGrafter"/>
</dbReference>
<dbReference type="GO" id="GO:0030288">
    <property type="term" value="C:outer membrane-bounded periplasmic space"/>
    <property type="evidence" value="ECO:0007669"/>
    <property type="project" value="TreeGrafter"/>
</dbReference>
<organism evidence="2">
    <name type="scientific">marine metagenome</name>
    <dbReference type="NCBI Taxonomy" id="408172"/>
    <lineage>
        <taxon>unclassified sequences</taxon>
        <taxon>metagenomes</taxon>
        <taxon>ecological metagenomes</taxon>
    </lineage>
</organism>
<dbReference type="Gene3D" id="2.30.42.10">
    <property type="match status" value="1"/>
</dbReference>
<dbReference type="InterPro" id="IPR036034">
    <property type="entry name" value="PDZ_sf"/>
</dbReference>
<proteinExistence type="predicted"/>
<dbReference type="EMBL" id="UINC01092873">
    <property type="protein sequence ID" value="SVC46830.1"/>
    <property type="molecule type" value="Genomic_DNA"/>
</dbReference>
<dbReference type="Pfam" id="PF00595">
    <property type="entry name" value="PDZ"/>
    <property type="match status" value="1"/>
</dbReference>
<accession>A0A382MDU1</accession>
<name>A0A382MDU1_9ZZZZ</name>
<feature type="domain" description="PDZ" evidence="1">
    <location>
        <begin position="44"/>
        <end position="112"/>
    </location>
</feature>